<reference evidence="2 3" key="1">
    <citation type="submission" date="2020-04" db="EMBL/GenBank/DDBJ databases">
        <authorList>
            <person name="De Canck E."/>
        </authorList>
    </citation>
    <scope>NUCLEOTIDE SEQUENCE [LARGE SCALE GENOMIC DNA]</scope>
    <source>
        <strain evidence="2 3">LMG 28688</strain>
    </source>
</reference>
<dbReference type="Pfam" id="PF18539">
    <property type="entry name" value="DUF5625"/>
    <property type="match status" value="1"/>
</dbReference>
<name>A0A6J5GTG2_9BURK</name>
<protein>
    <recommendedName>
        <fullName evidence="1">DUF5625 domain-containing protein</fullName>
    </recommendedName>
</protein>
<sequence length="190" mass="20599">MIVSGAAMKATRSTGRYVGFLFVLAFAVIAICSAATSKIYEVFLPIDASRSGSSVSTDVQVTEERLYIFYLVFHYKNEEQRKRLAALVGDGGRLATGEYAHPGIAQSVHLTLTTTAESASIDVDRNVQGIAAHELGANLSGAYDRKVYAGVLRPGLYHMKITILQGEREFEGFESAISVGVQPFTRMPSN</sequence>
<accession>A0A6J5GTG2</accession>
<feature type="domain" description="DUF5625" evidence="1">
    <location>
        <begin position="44"/>
        <end position="179"/>
    </location>
</feature>
<organism evidence="2 3">
    <name type="scientific">Paraburkholderia caffeinitolerans</name>
    <dbReference type="NCBI Taxonomy" id="1723730"/>
    <lineage>
        <taxon>Bacteria</taxon>
        <taxon>Pseudomonadati</taxon>
        <taxon>Pseudomonadota</taxon>
        <taxon>Betaproteobacteria</taxon>
        <taxon>Burkholderiales</taxon>
        <taxon>Burkholderiaceae</taxon>
        <taxon>Paraburkholderia</taxon>
    </lineage>
</organism>
<dbReference type="Gene3D" id="2.60.120.790">
    <property type="match status" value="1"/>
</dbReference>
<dbReference type="InterPro" id="IPR041008">
    <property type="entry name" value="DUF5625"/>
</dbReference>
<evidence type="ECO:0000313" key="3">
    <source>
        <dbReference type="Proteomes" id="UP000494119"/>
    </source>
</evidence>
<evidence type="ECO:0000313" key="2">
    <source>
        <dbReference type="EMBL" id="CAB3805193.1"/>
    </source>
</evidence>
<dbReference type="AlphaFoldDB" id="A0A6J5GTG2"/>
<evidence type="ECO:0000259" key="1">
    <source>
        <dbReference type="Pfam" id="PF18539"/>
    </source>
</evidence>
<dbReference type="EMBL" id="CADIKL010000045">
    <property type="protein sequence ID" value="CAB3805193.1"/>
    <property type="molecule type" value="Genomic_DNA"/>
</dbReference>
<gene>
    <name evidence="2" type="ORF">LMG28688_06139</name>
</gene>
<keyword evidence="3" id="KW-1185">Reference proteome</keyword>
<dbReference type="Proteomes" id="UP000494119">
    <property type="component" value="Unassembled WGS sequence"/>
</dbReference>
<proteinExistence type="predicted"/>